<evidence type="ECO:0000313" key="4">
    <source>
        <dbReference type="Proteomes" id="UP001054252"/>
    </source>
</evidence>
<keyword evidence="2" id="KW-0732">Signal</keyword>
<dbReference type="AlphaFoldDB" id="A0AAV5KE17"/>
<feature type="signal peptide" evidence="2">
    <location>
        <begin position="1"/>
        <end position="33"/>
    </location>
</feature>
<protein>
    <submittedName>
        <fullName evidence="3">Uncharacterized protein</fullName>
    </submittedName>
</protein>
<accession>A0AAV5KE17</accession>
<dbReference type="EMBL" id="BPVZ01000061">
    <property type="protein sequence ID" value="GKV22774.1"/>
    <property type="molecule type" value="Genomic_DNA"/>
</dbReference>
<dbReference type="InterPro" id="IPR039316">
    <property type="entry name" value="CLE25/26"/>
</dbReference>
<dbReference type="Proteomes" id="UP001054252">
    <property type="component" value="Unassembled WGS sequence"/>
</dbReference>
<dbReference type="PANTHER" id="PTHR34277:SF2">
    <property type="entry name" value="CLAVATA3_ESR (CLE)-RELATED PROTEIN 26"/>
    <property type="match status" value="1"/>
</dbReference>
<sequence length="95" mass="10446">MGCSLSFKAMFGGLAVPAIILLLLVGTLQPSDGRKTKTTLMTTSMKWSEKEEHGKVLGRQKSLVLTELDINYMSKRKVPNGPDPIHNRKRPPGVV</sequence>
<reference evidence="3 4" key="1">
    <citation type="journal article" date="2021" name="Commun. Biol.">
        <title>The genome of Shorea leprosula (Dipterocarpaceae) highlights the ecological relevance of drought in aseasonal tropical rainforests.</title>
        <authorList>
            <person name="Ng K.K.S."/>
            <person name="Kobayashi M.J."/>
            <person name="Fawcett J.A."/>
            <person name="Hatakeyama M."/>
            <person name="Paape T."/>
            <person name="Ng C.H."/>
            <person name="Ang C.C."/>
            <person name="Tnah L.H."/>
            <person name="Lee C.T."/>
            <person name="Nishiyama T."/>
            <person name="Sese J."/>
            <person name="O'Brien M.J."/>
            <person name="Copetti D."/>
            <person name="Mohd Noor M.I."/>
            <person name="Ong R.C."/>
            <person name="Putra M."/>
            <person name="Sireger I.Z."/>
            <person name="Indrioko S."/>
            <person name="Kosugi Y."/>
            <person name="Izuno A."/>
            <person name="Isagi Y."/>
            <person name="Lee S.L."/>
            <person name="Shimizu K.K."/>
        </authorList>
    </citation>
    <scope>NUCLEOTIDE SEQUENCE [LARGE SCALE GENOMIC DNA]</scope>
    <source>
        <strain evidence="3">214</strain>
    </source>
</reference>
<gene>
    <name evidence="3" type="ORF">SLEP1_g32601</name>
</gene>
<evidence type="ECO:0000256" key="1">
    <source>
        <dbReference type="SAM" id="MobiDB-lite"/>
    </source>
</evidence>
<dbReference type="PANTHER" id="PTHR34277">
    <property type="entry name" value="CLAVATA3/ESR (CLE)-RELATED PROTEIN 26"/>
    <property type="match status" value="1"/>
</dbReference>
<keyword evidence="4" id="KW-1185">Reference proteome</keyword>
<feature type="chain" id="PRO_5043842778" evidence="2">
    <location>
        <begin position="34"/>
        <end position="95"/>
    </location>
</feature>
<organism evidence="3 4">
    <name type="scientific">Rubroshorea leprosula</name>
    <dbReference type="NCBI Taxonomy" id="152421"/>
    <lineage>
        <taxon>Eukaryota</taxon>
        <taxon>Viridiplantae</taxon>
        <taxon>Streptophyta</taxon>
        <taxon>Embryophyta</taxon>
        <taxon>Tracheophyta</taxon>
        <taxon>Spermatophyta</taxon>
        <taxon>Magnoliopsida</taxon>
        <taxon>eudicotyledons</taxon>
        <taxon>Gunneridae</taxon>
        <taxon>Pentapetalae</taxon>
        <taxon>rosids</taxon>
        <taxon>malvids</taxon>
        <taxon>Malvales</taxon>
        <taxon>Dipterocarpaceae</taxon>
        <taxon>Rubroshorea</taxon>
    </lineage>
</organism>
<evidence type="ECO:0000313" key="3">
    <source>
        <dbReference type="EMBL" id="GKV22774.1"/>
    </source>
</evidence>
<name>A0AAV5KE17_9ROSI</name>
<evidence type="ECO:0000256" key="2">
    <source>
        <dbReference type="SAM" id="SignalP"/>
    </source>
</evidence>
<comment type="caution">
    <text evidence="3">The sequence shown here is derived from an EMBL/GenBank/DDBJ whole genome shotgun (WGS) entry which is preliminary data.</text>
</comment>
<proteinExistence type="predicted"/>
<feature type="region of interest" description="Disordered" evidence="1">
    <location>
        <begin position="75"/>
        <end position="95"/>
    </location>
</feature>